<evidence type="ECO:0000313" key="2">
    <source>
        <dbReference type="EMBL" id="RZS89767.1"/>
    </source>
</evidence>
<dbReference type="PANTHER" id="PTHR43546:SF7">
    <property type="entry name" value="METALLO-BETA-LACTAMASE DOMAIN-CONTAINING PROTEIN"/>
    <property type="match status" value="1"/>
</dbReference>
<accession>A0A4Q7NRR4</accession>
<dbReference type="AlphaFoldDB" id="A0A4Q7NRR4"/>
<sequence>MTSSLTFVGNATTLLERDGFRVLTDPNFLRRGQRAYLGLGLSSKRLQDPALSPDQLPPLDAVALSHLHGDHYDRVARRGLDPSVPVLTTPSGATRLRTRRVEARGLTTWESWETGKDGATLRVTALPGRHAPGLAQLAIPRVMGTLMEFERPGQRPYRVYQSGDTLVRDDLREIVRRYPEIDLALVHLGGTRILGLTLTMDGRMGADLLELLELGRRGTTVVPVHYEEYPVFRSPLSEFREELDRRGLQVDVRWVGRGETLAL</sequence>
<dbReference type="RefSeq" id="WP_130492325.1">
    <property type="nucleotide sequence ID" value="NZ_SGXD01000002.1"/>
</dbReference>
<dbReference type="PANTHER" id="PTHR43546">
    <property type="entry name" value="UPF0173 METAL-DEPENDENT HYDROLASE MJ1163-RELATED"/>
    <property type="match status" value="1"/>
</dbReference>
<keyword evidence="3" id="KW-1185">Reference proteome</keyword>
<protein>
    <submittedName>
        <fullName evidence="2">L-ascorbate metabolism protein UlaG (Beta-lactamase superfamily)</fullName>
    </submittedName>
</protein>
<dbReference type="SUPFAM" id="SSF56281">
    <property type="entry name" value="Metallo-hydrolase/oxidoreductase"/>
    <property type="match status" value="1"/>
</dbReference>
<dbReference type="SMART" id="SM00849">
    <property type="entry name" value="Lactamase_B"/>
    <property type="match status" value="1"/>
</dbReference>
<dbReference type="Gene3D" id="3.60.15.10">
    <property type="entry name" value="Ribonuclease Z/Hydroxyacylglutathione hydrolase-like"/>
    <property type="match status" value="1"/>
</dbReference>
<dbReference type="InterPro" id="IPR001279">
    <property type="entry name" value="Metallo-B-lactamas"/>
</dbReference>
<evidence type="ECO:0000259" key="1">
    <source>
        <dbReference type="SMART" id="SM00849"/>
    </source>
</evidence>
<organism evidence="2 3">
    <name type="scientific">Motilibacter rhizosphaerae</name>
    <dbReference type="NCBI Taxonomy" id="598652"/>
    <lineage>
        <taxon>Bacteria</taxon>
        <taxon>Bacillati</taxon>
        <taxon>Actinomycetota</taxon>
        <taxon>Actinomycetes</taxon>
        <taxon>Motilibacterales</taxon>
        <taxon>Motilibacteraceae</taxon>
        <taxon>Motilibacter</taxon>
    </lineage>
</organism>
<dbReference type="InterPro" id="IPR050114">
    <property type="entry name" value="UPF0173_UPF0282_UlaG_hydrolase"/>
</dbReference>
<dbReference type="OrthoDB" id="3204284at2"/>
<dbReference type="EMBL" id="SGXD01000002">
    <property type="protein sequence ID" value="RZS89767.1"/>
    <property type="molecule type" value="Genomic_DNA"/>
</dbReference>
<feature type="domain" description="Metallo-beta-lactamase" evidence="1">
    <location>
        <begin position="9"/>
        <end position="187"/>
    </location>
</feature>
<reference evidence="2 3" key="1">
    <citation type="submission" date="2019-02" db="EMBL/GenBank/DDBJ databases">
        <title>Genomic Encyclopedia of Type Strains, Phase IV (KMG-IV): sequencing the most valuable type-strain genomes for metagenomic binning, comparative biology and taxonomic classification.</title>
        <authorList>
            <person name="Goeker M."/>
        </authorList>
    </citation>
    <scope>NUCLEOTIDE SEQUENCE [LARGE SCALE GENOMIC DNA]</scope>
    <source>
        <strain evidence="2 3">DSM 45622</strain>
    </source>
</reference>
<evidence type="ECO:0000313" key="3">
    <source>
        <dbReference type="Proteomes" id="UP000293638"/>
    </source>
</evidence>
<comment type="caution">
    <text evidence="2">The sequence shown here is derived from an EMBL/GenBank/DDBJ whole genome shotgun (WGS) entry which is preliminary data.</text>
</comment>
<name>A0A4Q7NRR4_9ACTN</name>
<proteinExistence type="predicted"/>
<dbReference type="Pfam" id="PF12706">
    <property type="entry name" value="Lactamase_B_2"/>
    <property type="match status" value="1"/>
</dbReference>
<gene>
    <name evidence="2" type="ORF">EV189_1541</name>
</gene>
<dbReference type="InterPro" id="IPR036866">
    <property type="entry name" value="RibonucZ/Hydroxyglut_hydro"/>
</dbReference>
<dbReference type="Proteomes" id="UP000293638">
    <property type="component" value="Unassembled WGS sequence"/>
</dbReference>